<dbReference type="PROSITE" id="PS01179">
    <property type="entry name" value="PID"/>
    <property type="match status" value="2"/>
</dbReference>
<gene>
    <name evidence="6" type="ORF">SKAU_G00323070</name>
</gene>
<feature type="compositionally biased region" description="Basic and acidic residues" evidence="3">
    <location>
        <begin position="409"/>
        <end position="424"/>
    </location>
</feature>
<evidence type="ECO:0000313" key="6">
    <source>
        <dbReference type="EMBL" id="KAJ8342379.1"/>
    </source>
</evidence>
<dbReference type="GO" id="GO:0005634">
    <property type="term" value="C:nucleus"/>
    <property type="evidence" value="ECO:0007669"/>
    <property type="project" value="TreeGrafter"/>
</dbReference>
<feature type="domain" description="PID" evidence="4">
    <location>
        <begin position="635"/>
        <end position="764"/>
    </location>
</feature>
<dbReference type="PROSITE" id="PS50020">
    <property type="entry name" value="WW_DOMAIN_2"/>
    <property type="match status" value="1"/>
</dbReference>
<evidence type="ECO:0000256" key="3">
    <source>
        <dbReference type="SAM" id="MobiDB-lite"/>
    </source>
</evidence>
<dbReference type="GO" id="GO:0006355">
    <property type="term" value="P:regulation of DNA-templated transcription"/>
    <property type="evidence" value="ECO:0007669"/>
    <property type="project" value="TreeGrafter"/>
</dbReference>
<evidence type="ECO:0000256" key="2">
    <source>
        <dbReference type="ARBA" id="ARBA00022737"/>
    </source>
</evidence>
<dbReference type="FunFam" id="2.30.29.30:FF:000034">
    <property type="entry name" value="amyloid beta A4 precursor protein-binding family B member 2"/>
    <property type="match status" value="1"/>
</dbReference>
<dbReference type="FunFam" id="2.20.70.10:FF:000003">
    <property type="entry name" value="amyloid beta A4 precursor protein-binding family B member 2"/>
    <property type="match status" value="1"/>
</dbReference>
<evidence type="ECO:0000313" key="7">
    <source>
        <dbReference type="Proteomes" id="UP001152622"/>
    </source>
</evidence>
<dbReference type="InterPro" id="IPR039576">
    <property type="entry name" value="APBB1/2/3"/>
</dbReference>
<evidence type="ECO:0008006" key="8">
    <source>
        <dbReference type="Google" id="ProtNLM"/>
    </source>
</evidence>
<comment type="caution">
    <text evidence="6">The sequence shown here is derived from an EMBL/GenBank/DDBJ whole genome shotgun (WGS) entry which is preliminary data.</text>
</comment>
<reference evidence="6" key="1">
    <citation type="journal article" date="2023" name="Science">
        <title>Genome structures resolve the early diversification of teleost fishes.</title>
        <authorList>
            <person name="Parey E."/>
            <person name="Louis A."/>
            <person name="Montfort J."/>
            <person name="Bouchez O."/>
            <person name="Roques C."/>
            <person name="Iampietro C."/>
            <person name="Lluch J."/>
            <person name="Castinel A."/>
            <person name="Donnadieu C."/>
            <person name="Desvignes T."/>
            <person name="Floi Bucao C."/>
            <person name="Jouanno E."/>
            <person name="Wen M."/>
            <person name="Mejri S."/>
            <person name="Dirks R."/>
            <person name="Jansen H."/>
            <person name="Henkel C."/>
            <person name="Chen W.J."/>
            <person name="Zahm M."/>
            <person name="Cabau C."/>
            <person name="Klopp C."/>
            <person name="Thompson A.W."/>
            <person name="Robinson-Rechavi M."/>
            <person name="Braasch I."/>
            <person name="Lecointre G."/>
            <person name="Bobe J."/>
            <person name="Postlethwait J.H."/>
            <person name="Berthelot C."/>
            <person name="Roest Crollius H."/>
            <person name="Guiguen Y."/>
        </authorList>
    </citation>
    <scope>NUCLEOTIDE SEQUENCE</scope>
    <source>
        <strain evidence="6">WJC10195</strain>
    </source>
</reference>
<dbReference type="Proteomes" id="UP001152622">
    <property type="component" value="Chromosome 14"/>
</dbReference>
<dbReference type="SUPFAM" id="SSF51045">
    <property type="entry name" value="WW domain"/>
    <property type="match status" value="1"/>
</dbReference>
<feature type="domain" description="PID" evidence="4">
    <location>
        <begin position="466"/>
        <end position="618"/>
    </location>
</feature>
<dbReference type="InterPro" id="IPR001202">
    <property type="entry name" value="WW_dom"/>
</dbReference>
<dbReference type="Pfam" id="PF00640">
    <property type="entry name" value="PID"/>
    <property type="match status" value="2"/>
</dbReference>
<organism evidence="6 7">
    <name type="scientific">Synaphobranchus kaupii</name>
    <name type="common">Kaup's arrowtooth eel</name>
    <dbReference type="NCBI Taxonomy" id="118154"/>
    <lineage>
        <taxon>Eukaryota</taxon>
        <taxon>Metazoa</taxon>
        <taxon>Chordata</taxon>
        <taxon>Craniata</taxon>
        <taxon>Vertebrata</taxon>
        <taxon>Euteleostomi</taxon>
        <taxon>Actinopterygii</taxon>
        <taxon>Neopterygii</taxon>
        <taxon>Teleostei</taxon>
        <taxon>Anguilliformes</taxon>
        <taxon>Synaphobranchidae</taxon>
        <taxon>Synaphobranchus</taxon>
    </lineage>
</organism>
<dbReference type="Pfam" id="PF00397">
    <property type="entry name" value="WW"/>
    <property type="match status" value="1"/>
</dbReference>
<name>A0A9Q1EP51_SYNKA</name>
<dbReference type="Gene3D" id="2.20.70.10">
    <property type="match status" value="1"/>
</dbReference>
<feature type="region of interest" description="Disordered" evidence="3">
    <location>
        <begin position="364"/>
        <end position="424"/>
    </location>
</feature>
<dbReference type="OrthoDB" id="5969782at2759"/>
<feature type="compositionally biased region" description="Acidic residues" evidence="3">
    <location>
        <begin position="246"/>
        <end position="265"/>
    </location>
</feature>
<dbReference type="PROSITE" id="PS01159">
    <property type="entry name" value="WW_DOMAIN_1"/>
    <property type="match status" value="1"/>
</dbReference>
<keyword evidence="7" id="KW-1185">Reference proteome</keyword>
<dbReference type="CDD" id="cd01271">
    <property type="entry name" value="PTB2_Fe65"/>
    <property type="match status" value="1"/>
</dbReference>
<dbReference type="InterPro" id="IPR036020">
    <property type="entry name" value="WW_dom_sf"/>
</dbReference>
<feature type="compositionally biased region" description="Low complexity" evidence="3">
    <location>
        <begin position="88"/>
        <end position="107"/>
    </location>
</feature>
<evidence type="ECO:0000259" key="4">
    <source>
        <dbReference type="PROSITE" id="PS01179"/>
    </source>
</evidence>
<keyword evidence="2" id="KW-0677">Repeat</keyword>
<accession>A0A9Q1EP51</accession>
<feature type="compositionally biased region" description="Low complexity" evidence="3">
    <location>
        <begin position="314"/>
        <end position="325"/>
    </location>
</feature>
<dbReference type="GO" id="GO:0001540">
    <property type="term" value="F:amyloid-beta binding"/>
    <property type="evidence" value="ECO:0007669"/>
    <property type="project" value="InterPro"/>
</dbReference>
<dbReference type="InterPro" id="IPR011993">
    <property type="entry name" value="PH-like_dom_sf"/>
</dbReference>
<feature type="compositionally biased region" description="Basic and acidic residues" evidence="3">
    <location>
        <begin position="168"/>
        <end position="178"/>
    </location>
</feature>
<feature type="region of interest" description="Disordered" evidence="3">
    <location>
        <begin position="86"/>
        <end position="116"/>
    </location>
</feature>
<feature type="region of interest" description="Disordered" evidence="3">
    <location>
        <begin position="167"/>
        <end position="213"/>
    </location>
</feature>
<sequence>MHDITRFYVIYVARSLKLEVDRRGEDTTKSSWPSPLPPASLPVLQLCAMSLEETTSDLANHNAACVTTSSLTFDLRSTHGALIEAELSSKGKAKGNTSSSSSSSSSPKNRRAHSSLVNGTMVGVEEGGANLQRYQENLAARRGSLELGVGGGSGNTKWVKEGQNQLRKVAEKHQDHNRNRYQNQGPESDPNPNRKEDSAGEKEELKEKEEKSLRDLCSELEAKNAANEPLLIDTLAPSLGQREEKDGEEEEEEEAEGGEREEGEETAVSPGEGEKDPDDSSSDTQSHSESRKEGPCLLFQGQTESPSEEDAGWTSLSQASTATSTPVGDAESYWDRSAFETDSDLPAGWMRVRDTSGTYYWHIPTGTTQWEPPSPLEEGGAPRDPSNMSPGLTPTEEPELTWSGVSRPNKFDDGEMWKEEDVAPDRSLKEFEGATLRYASINLSSSQSEEQEKLTSFSTDLEAKCFAVRSLGWVEISEEEMAPGKSSVAVNNCIRQLSYHKHNLHDTAGIWGEGKDMLLVLENETLKLIDPLGQNLLHSQPIVSIRVWGVGRDNGRDFAYVARDKPTQVLKCHVFRCDTPAKNIATSMHDICSKIMAKRKSSRSCLNRLNIDPSKLVDIPFQEFPAPKNELFQRFQVCYLGNVPVAKPVGKERFGVDTINVALETALKTKEKQDWTPVTVDVASATLTIRSTQAEEVMSECRVRFLSFMGVGKDVHTFAFIMAEGPGDFICHMFWCDPNAASLSEAVQAACMLRYQKCLDARPPSTGSCLPGPPADSVARRVGSSVKKGVQSLLGTFKWAGSQTP</sequence>
<dbReference type="FunFam" id="2.30.29.30:FF:000019">
    <property type="entry name" value="Amyloid beta (A4) precursor protein-binding, family B, member 1 (Fe65)"/>
    <property type="match status" value="1"/>
</dbReference>
<proteinExistence type="predicted"/>
<dbReference type="SMART" id="SM00462">
    <property type="entry name" value="PTB"/>
    <property type="match status" value="2"/>
</dbReference>
<dbReference type="AlphaFoldDB" id="A0A9Q1EP51"/>
<feature type="domain" description="WW" evidence="5">
    <location>
        <begin position="343"/>
        <end position="375"/>
    </location>
</feature>
<dbReference type="Gene3D" id="2.30.29.30">
    <property type="entry name" value="Pleckstrin-homology domain (PH domain)/Phosphotyrosine-binding domain (PTB)"/>
    <property type="match status" value="2"/>
</dbReference>
<dbReference type="SMART" id="SM00456">
    <property type="entry name" value="WW"/>
    <property type="match status" value="1"/>
</dbReference>
<evidence type="ECO:0000256" key="1">
    <source>
        <dbReference type="ARBA" id="ARBA00022553"/>
    </source>
</evidence>
<keyword evidence="1" id="KW-0597">Phosphoprotein</keyword>
<dbReference type="CDD" id="cd01272">
    <property type="entry name" value="PTB1_Fe65"/>
    <property type="match status" value="1"/>
</dbReference>
<evidence type="ECO:0000259" key="5">
    <source>
        <dbReference type="PROSITE" id="PS50020"/>
    </source>
</evidence>
<feature type="region of interest" description="Disordered" evidence="3">
    <location>
        <begin position="228"/>
        <end position="333"/>
    </location>
</feature>
<dbReference type="PANTHER" id="PTHR14058:SF5">
    <property type="entry name" value="AMYLOID BETA PRECURSOR PROTEIN BINDING FAMILY B MEMBER 1"/>
    <property type="match status" value="1"/>
</dbReference>
<feature type="compositionally biased region" description="Basic and acidic residues" evidence="3">
    <location>
        <begin position="192"/>
        <end position="213"/>
    </location>
</feature>
<dbReference type="EMBL" id="JAINUF010000014">
    <property type="protein sequence ID" value="KAJ8342379.1"/>
    <property type="molecule type" value="Genomic_DNA"/>
</dbReference>
<dbReference type="CDD" id="cd00201">
    <property type="entry name" value="WW"/>
    <property type="match status" value="1"/>
</dbReference>
<dbReference type="SUPFAM" id="SSF50729">
    <property type="entry name" value="PH domain-like"/>
    <property type="match status" value="2"/>
</dbReference>
<protein>
    <recommendedName>
        <fullName evidence="8">Amyloid beta A4 protein-binding family B member 1</fullName>
    </recommendedName>
</protein>
<dbReference type="PANTHER" id="PTHR14058">
    <property type="entry name" value="AMYLOID BETA A4 PRECURSOR PROTEIN-BINDING FAMILY B"/>
    <property type="match status" value="1"/>
</dbReference>
<dbReference type="GO" id="GO:0005737">
    <property type="term" value="C:cytoplasm"/>
    <property type="evidence" value="ECO:0007669"/>
    <property type="project" value="TreeGrafter"/>
</dbReference>
<dbReference type="InterPro" id="IPR006020">
    <property type="entry name" value="PTB/PI_dom"/>
</dbReference>